<accession>A0ABP7D3S4</accession>
<organism evidence="3 4">
    <name type="scientific">Arthrobacter ginkgonis</name>
    <dbReference type="NCBI Taxonomy" id="1630594"/>
    <lineage>
        <taxon>Bacteria</taxon>
        <taxon>Bacillati</taxon>
        <taxon>Actinomycetota</taxon>
        <taxon>Actinomycetes</taxon>
        <taxon>Micrococcales</taxon>
        <taxon>Micrococcaceae</taxon>
        <taxon>Arthrobacter</taxon>
    </lineage>
</organism>
<dbReference type="Gene3D" id="3.20.20.150">
    <property type="entry name" value="Divalent-metal-dependent TIM barrel enzymes"/>
    <property type="match status" value="1"/>
</dbReference>
<comment type="caution">
    <text evidence="3">The sequence shown here is derived from an EMBL/GenBank/DDBJ whole genome shotgun (WGS) entry which is preliminary data.</text>
</comment>
<sequence length="307" mass="33670">MSSPNIIENKDLLASCWTWAGDAAPLRGDETSPIDIRTRIETAAQAGWQGVGFIHADLPKVQETIGLKGLKQLLDDNGIKHVELEFLADWWKSGQLRADSDHWRSVLLDAAEVLGAKTIKIGAELALSGEPAPVDEEAFHREFDILATQAGNAGTRVALEPMPMNNLKTIELGAKFINEVNNPYGGLTIDTWHTRRGGTSYADLASILPMDKVFIIEIDDAKTEVIGSLWNDTINERLYPGEGDLDTAEFVKAVYQAGWRGHWGVEILAESHRKLPLATALTRAREAALKCLNDAEQLLTQEQAPAV</sequence>
<dbReference type="PANTHER" id="PTHR12110:SF48">
    <property type="entry name" value="BLL3656 PROTEIN"/>
    <property type="match status" value="1"/>
</dbReference>
<dbReference type="SUPFAM" id="SSF51658">
    <property type="entry name" value="Xylose isomerase-like"/>
    <property type="match status" value="1"/>
</dbReference>
<keyword evidence="3" id="KW-0413">Isomerase</keyword>
<dbReference type="Proteomes" id="UP001500752">
    <property type="component" value="Unassembled WGS sequence"/>
</dbReference>
<proteinExistence type="predicted"/>
<feature type="domain" description="Xylose isomerase-like TIM barrel" evidence="2">
    <location>
        <begin position="41"/>
        <end position="279"/>
    </location>
</feature>
<protein>
    <submittedName>
        <fullName evidence="3">Sugar phosphate isomerase/epimerase</fullName>
    </submittedName>
</protein>
<dbReference type="InterPro" id="IPR036237">
    <property type="entry name" value="Xyl_isomerase-like_sf"/>
</dbReference>
<keyword evidence="4" id="KW-1185">Reference proteome</keyword>
<dbReference type="GO" id="GO:0016853">
    <property type="term" value="F:isomerase activity"/>
    <property type="evidence" value="ECO:0007669"/>
    <property type="project" value="UniProtKB-KW"/>
</dbReference>
<keyword evidence="1" id="KW-0119">Carbohydrate metabolism</keyword>
<dbReference type="InterPro" id="IPR050312">
    <property type="entry name" value="IolE/XylAMocC-like"/>
</dbReference>
<dbReference type="Pfam" id="PF01261">
    <property type="entry name" value="AP_endonuc_2"/>
    <property type="match status" value="1"/>
</dbReference>
<evidence type="ECO:0000259" key="2">
    <source>
        <dbReference type="Pfam" id="PF01261"/>
    </source>
</evidence>
<name>A0ABP7D3S4_9MICC</name>
<dbReference type="PANTHER" id="PTHR12110">
    <property type="entry name" value="HYDROXYPYRUVATE ISOMERASE"/>
    <property type="match status" value="1"/>
</dbReference>
<dbReference type="EMBL" id="BAABEO010000026">
    <property type="protein sequence ID" value="GAA3698932.1"/>
    <property type="molecule type" value="Genomic_DNA"/>
</dbReference>
<gene>
    <name evidence="3" type="ORF">GCM10023081_39780</name>
</gene>
<evidence type="ECO:0000313" key="4">
    <source>
        <dbReference type="Proteomes" id="UP001500752"/>
    </source>
</evidence>
<dbReference type="InterPro" id="IPR013022">
    <property type="entry name" value="Xyl_isomerase-like_TIM-brl"/>
</dbReference>
<reference evidence="4" key="1">
    <citation type="journal article" date="2019" name="Int. J. Syst. Evol. Microbiol.">
        <title>The Global Catalogue of Microorganisms (GCM) 10K type strain sequencing project: providing services to taxonomists for standard genome sequencing and annotation.</title>
        <authorList>
            <consortium name="The Broad Institute Genomics Platform"/>
            <consortium name="The Broad Institute Genome Sequencing Center for Infectious Disease"/>
            <person name="Wu L."/>
            <person name="Ma J."/>
        </authorList>
    </citation>
    <scope>NUCLEOTIDE SEQUENCE [LARGE SCALE GENOMIC DNA]</scope>
    <source>
        <strain evidence="4">JCM 30742</strain>
    </source>
</reference>
<evidence type="ECO:0000256" key="1">
    <source>
        <dbReference type="ARBA" id="ARBA00023277"/>
    </source>
</evidence>
<dbReference type="RefSeq" id="WP_345153609.1">
    <property type="nucleotide sequence ID" value="NZ_BAABEO010000026.1"/>
</dbReference>
<evidence type="ECO:0000313" key="3">
    <source>
        <dbReference type="EMBL" id="GAA3698932.1"/>
    </source>
</evidence>